<name>A0A0H5P477_NOCFR</name>
<accession>A0A0H5P477</accession>
<sequence length="153" mass="16567">MAARHSFLTYRETYGFPVTLTGRQVVLQVGTVGVVTMPEPVGSVVQNLLQPAQLAGPVFADPKAGRWVFLVDGVPGISPAQQVILGEVGVRIPARAEEIALPLLSESGTGPGDERRWLWPPGYELPQPGAFLAEVLGAARRFDLRERVRALSW</sequence>
<dbReference type="KEGG" id="nfr:ERS450000_05075"/>
<evidence type="ECO:0008006" key="3">
    <source>
        <dbReference type="Google" id="ProtNLM"/>
    </source>
</evidence>
<dbReference type="RefSeq" id="WP_011211376.1">
    <property type="nucleotide sequence ID" value="NZ_CP086599.1"/>
</dbReference>
<organism evidence="1 2">
    <name type="scientific">Nocardia farcinica</name>
    <dbReference type="NCBI Taxonomy" id="37329"/>
    <lineage>
        <taxon>Bacteria</taxon>
        <taxon>Bacillati</taxon>
        <taxon>Actinomycetota</taxon>
        <taxon>Actinomycetes</taxon>
        <taxon>Mycobacteriales</taxon>
        <taxon>Nocardiaceae</taxon>
        <taxon>Nocardia</taxon>
    </lineage>
</organism>
<dbReference type="Proteomes" id="UP000057820">
    <property type="component" value="Plasmid 2"/>
</dbReference>
<reference evidence="2" key="1">
    <citation type="submission" date="2015-03" db="EMBL/GenBank/DDBJ databases">
        <authorList>
            <consortium name="Pathogen Informatics"/>
        </authorList>
    </citation>
    <scope>NUCLEOTIDE SEQUENCE [LARGE SCALE GENOMIC DNA]</scope>
    <source>
        <strain evidence="2">NCTC11134</strain>
        <plasmid evidence="2">2</plasmid>
    </source>
</reference>
<dbReference type="EMBL" id="LN868939">
    <property type="protein sequence ID" value="CRY82640.1"/>
    <property type="molecule type" value="Genomic_DNA"/>
</dbReference>
<evidence type="ECO:0000313" key="2">
    <source>
        <dbReference type="Proteomes" id="UP000057820"/>
    </source>
</evidence>
<proteinExistence type="predicted"/>
<geneLocation type="plasmid" evidence="1">
    <name>2</name>
</geneLocation>
<gene>
    <name evidence="1" type="ORF">ERS450000_05075</name>
</gene>
<evidence type="ECO:0000313" key="1">
    <source>
        <dbReference type="EMBL" id="CRY82640.1"/>
    </source>
</evidence>
<protein>
    <recommendedName>
        <fullName evidence="3">DNA-directed RNA polymerase subunit beta</fullName>
    </recommendedName>
</protein>
<keyword evidence="1" id="KW-0614">Plasmid</keyword>
<dbReference type="AlphaFoldDB" id="A0A0H5P477"/>